<sequence length="214" mass="21476">SLTKEGEGAITATGASNLNSVAYGTELTISATPAEGYELTALTANGTDILATKKIVVKDNLTVKATFTKKSFAVSLTKEGEGTISATGASNLNSVAYGTELTINATPAEGYELVSITAGGTDITATKKVVVTGNLTITVNLTKNNFAVSLTKEGEGTITATGATSLNAVAYGTELTIVATPAAGYELVSITAGGTDITASKKVVVTGNLTVKAT</sequence>
<dbReference type="Proteomes" id="UP000003303">
    <property type="component" value="Unassembled WGS sequence"/>
</dbReference>
<keyword evidence="3" id="KW-1185">Reference proteome</keyword>
<feature type="non-terminal residue" evidence="2">
    <location>
        <position position="214"/>
    </location>
</feature>
<feature type="non-terminal residue" evidence="2">
    <location>
        <position position="1"/>
    </location>
</feature>
<protein>
    <recommendedName>
        <fullName evidence="1">Bacterial repeat domain-containing protein</fullName>
    </recommendedName>
</protein>
<reference evidence="2 3" key="1">
    <citation type="submission" date="2009-04" db="EMBL/GenBank/DDBJ databases">
        <authorList>
            <person name="Sebastian Y."/>
            <person name="Madupu R."/>
            <person name="Durkin A.S."/>
            <person name="Torralba M."/>
            <person name="Methe B."/>
            <person name="Sutton G.G."/>
            <person name="Strausberg R.L."/>
            <person name="Nelson K.E."/>
        </authorList>
    </citation>
    <scope>NUCLEOTIDE SEQUENCE [LARGE SCALE GENOMIC DNA]</scope>
    <source>
        <strain evidence="2 3">60-3</strain>
    </source>
</reference>
<feature type="domain" description="Bacterial repeat" evidence="1">
    <location>
        <begin position="148"/>
        <end position="214"/>
    </location>
</feature>
<dbReference type="STRING" id="596327.PORUE0001_1880"/>
<feature type="domain" description="Bacterial repeat" evidence="1">
    <location>
        <begin position="3"/>
        <end position="70"/>
    </location>
</feature>
<dbReference type="Pfam" id="PF18998">
    <property type="entry name" value="Flg_new_2"/>
    <property type="match status" value="3"/>
</dbReference>
<proteinExistence type="predicted"/>
<dbReference type="eggNOG" id="COG4447">
    <property type="taxonomic scope" value="Bacteria"/>
</dbReference>
<dbReference type="EMBL" id="ACLR01000193">
    <property type="protein sequence ID" value="EEK16211.1"/>
    <property type="molecule type" value="Genomic_DNA"/>
</dbReference>
<evidence type="ECO:0000259" key="1">
    <source>
        <dbReference type="Pfam" id="PF18998"/>
    </source>
</evidence>
<accession>C2MDJ1</accession>
<name>C2MDJ1_9PORP</name>
<dbReference type="AlphaFoldDB" id="C2MDJ1"/>
<dbReference type="RefSeq" id="WP_007365920.1">
    <property type="nucleotide sequence ID" value="NZ_ACLR01000193.1"/>
</dbReference>
<organism evidence="2 3">
    <name type="scientific">Porphyromonas uenonis 60-3</name>
    <dbReference type="NCBI Taxonomy" id="596327"/>
    <lineage>
        <taxon>Bacteria</taxon>
        <taxon>Pseudomonadati</taxon>
        <taxon>Bacteroidota</taxon>
        <taxon>Bacteroidia</taxon>
        <taxon>Bacteroidales</taxon>
        <taxon>Porphyromonadaceae</taxon>
        <taxon>Porphyromonas</taxon>
    </lineage>
</organism>
<dbReference type="InterPro" id="IPR044060">
    <property type="entry name" value="Bacterial_rp_domain"/>
</dbReference>
<evidence type="ECO:0000313" key="3">
    <source>
        <dbReference type="Proteomes" id="UP000003303"/>
    </source>
</evidence>
<feature type="domain" description="Bacterial repeat" evidence="1">
    <location>
        <begin position="74"/>
        <end position="144"/>
    </location>
</feature>
<gene>
    <name evidence="2" type="ORF">PORUE0001_1880</name>
</gene>
<evidence type="ECO:0000313" key="2">
    <source>
        <dbReference type="EMBL" id="EEK16211.1"/>
    </source>
</evidence>
<comment type="caution">
    <text evidence="2">The sequence shown here is derived from an EMBL/GenBank/DDBJ whole genome shotgun (WGS) entry which is preliminary data.</text>
</comment>